<evidence type="ECO:0000259" key="9">
    <source>
        <dbReference type="PROSITE" id="PS51767"/>
    </source>
</evidence>
<proteinExistence type="inferred from homology"/>
<dbReference type="CDD" id="cd05471">
    <property type="entry name" value="pepsin_like"/>
    <property type="match status" value="1"/>
</dbReference>
<evidence type="ECO:0000256" key="2">
    <source>
        <dbReference type="ARBA" id="ARBA00022670"/>
    </source>
</evidence>
<keyword evidence="11" id="KW-1185">Reference proteome</keyword>
<dbReference type="PROSITE" id="PS00141">
    <property type="entry name" value="ASP_PROTEASE"/>
    <property type="match status" value="1"/>
</dbReference>
<dbReference type="OrthoDB" id="771136at2759"/>
<evidence type="ECO:0000256" key="1">
    <source>
        <dbReference type="ARBA" id="ARBA00007447"/>
    </source>
</evidence>
<dbReference type="Pfam" id="PF00026">
    <property type="entry name" value="Asp"/>
    <property type="match status" value="1"/>
</dbReference>
<feature type="domain" description="Peptidase A1" evidence="9">
    <location>
        <begin position="102"/>
        <end position="427"/>
    </location>
</feature>
<sequence length="493" mass="50290">MKLITFELASTLVLLLLPSSTDARPAAAAASIAAVKTAPGVIELPLQRLSKRTRTRDEFLAKANFMRAKYGFDTSSTTESRSKRRRRAAGTVTMTAFQDAEYVGTISIGTPAESHSVILDTGSADLIMAADDCKGCAATTNGYSAADSSSSTSTSTSFSITYGSGDASGTLVKDNVTISGYTVASQTFASCTTMDNLVAGNISGLLGLGWQGLATSGAVPLVQALANSGDLPSKVFGFQFKSYAYDKLTSDYMTGGKMTIGGTDTSAYSGDINWVNIDSSKTYWQIPLDTITVGGTDLGISADNVVIDTGTTLIGAPVAAVAAIYAQISGAAAVSLSGSSGYYSIPCSGTYNVAFTFGNVSYAIPSDAFNTGQYDSSGNCLGAIFALTSSSSTGTGSSSLQWIIGDAFLTGVYSAYRFSFPAAVGFATLGSGGSAASGSSSSSSSTDSSSNKSMTSGSTRSASSWTVYPFAFTLGLLSLILSTGFGPGDGPKI</sequence>
<dbReference type="Gene3D" id="2.40.70.10">
    <property type="entry name" value="Acid Proteases"/>
    <property type="match status" value="2"/>
</dbReference>
<dbReference type="InterPro" id="IPR001461">
    <property type="entry name" value="Aspartic_peptidase_A1"/>
</dbReference>
<feature type="signal peptide" evidence="8">
    <location>
        <begin position="1"/>
        <end position="23"/>
    </location>
</feature>
<comment type="similarity">
    <text evidence="1 6">Belongs to the peptidase A1 family.</text>
</comment>
<keyword evidence="8" id="KW-0732">Signal</keyword>
<evidence type="ECO:0000256" key="8">
    <source>
        <dbReference type="SAM" id="SignalP"/>
    </source>
</evidence>
<feature type="active site" evidence="5">
    <location>
        <position position="308"/>
    </location>
</feature>
<protein>
    <submittedName>
        <fullName evidence="10">BZ3500_MvSof-1268-A1-R1_Chr1-3g01981 protein</fullName>
    </submittedName>
</protein>
<dbReference type="GO" id="GO:0004190">
    <property type="term" value="F:aspartic-type endopeptidase activity"/>
    <property type="evidence" value="ECO:0007669"/>
    <property type="project" value="UniProtKB-KW"/>
</dbReference>
<accession>A0A2X0L439</accession>
<keyword evidence="4 6" id="KW-0378">Hydrolase</keyword>
<dbReference type="FunFam" id="2.40.70.10:FF:000115">
    <property type="entry name" value="Lysosomal aspartic protease"/>
    <property type="match status" value="1"/>
</dbReference>
<gene>
    <name evidence="10" type="ORF">BZ3500_MVSOF-1268-A1-R1_CHR1-3G01981</name>
</gene>
<evidence type="ECO:0000256" key="3">
    <source>
        <dbReference type="ARBA" id="ARBA00022750"/>
    </source>
</evidence>
<organism evidence="10 11">
    <name type="scientific">Microbotryum saponariae</name>
    <dbReference type="NCBI Taxonomy" id="289078"/>
    <lineage>
        <taxon>Eukaryota</taxon>
        <taxon>Fungi</taxon>
        <taxon>Dikarya</taxon>
        <taxon>Basidiomycota</taxon>
        <taxon>Pucciniomycotina</taxon>
        <taxon>Microbotryomycetes</taxon>
        <taxon>Microbotryales</taxon>
        <taxon>Microbotryaceae</taxon>
        <taxon>Microbotryum</taxon>
    </lineage>
</organism>
<evidence type="ECO:0000256" key="5">
    <source>
        <dbReference type="PIRSR" id="PIRSR601461-1"/>
    </source>
</evidence>
<keyword evidence="3 6" id="KW-0064">Aspartyl protease</keyword>
<reference evidence="11" key="1">
    <citation type="submission" date="2016-10" db="EMBL/GenBank/DDBJ databases">
        <authorList>
            <person name="Jeantristanb JTB J.-T."/>
            <person name="Ricardo R."/>
        </authorList>
    </citation>
    <scope>NUCLEOTIDE SEQUENCE [LARGE SCALE GENOMIC DNA]</scope>
</reference>
<dbReference type="Proteomes" id="UP000249723">
    <property type="component" value="Unassembled WGS sequence"/>
</dbReference>
<dbReference type="InterPro" id="IPR001969">
    <property type="entry name" value="Aspartic_peptidase_AS"/>
</dbReference>
<evidence type="ECO:0000313" key="10">
    <source>
        <dbReference type="EMBL" id="SCZ90423.1"/>
    </source>
</evidence>
<dbReference type="STRING" id="289078.A0A2X0L439"/>
<evidence type="ECO:0000256" key="7">
    <source>
        <dbReference type="SAM" id="MobiDB-lite"/>
    </source>
</evidence>
<name>A0A2X0L439_9BASI</name>
<evidence type="ECO:0000256" key="6">
    <source>
        <dbReference type="RuleBase" id="RU000454"/>
    </source>
</evidence>
<dbReference type="GO" id="GO:0006508">
    <property type="term" value="P:proteolysis"/>
    <property type="evidence" value="ECO:0007669"/>
    <property type="project" value="UniProtKB-KW"/>
</dbReference>
<dbReference type="InterPro" id="IPR021109">
    <property type="entry name" value="Peptidase_aspartic_dom_sf"/>
</dbReference>
<dbReference type="InterPro" id="IPR033121">
    <property type="entry name" value="PEPTIDASE_A1"/>
</dbReference>
<dbReference type="PANTHER" id="PTHR47966">
    <property type="entry name" value="BETA-SITE APP-CLEAVING ENZYME, ISOFORM A-RELATED"/>
    <property type="match status" value="1"/>
</dbReference>
<dbReference type="SUPFAM" id="SSF50630">
    <property type="entry name" value="Acid proteases"/>
    <property type="match status" value="1"/>
</dbReference>
<dbReference type="InterPro" id="IPR034164">
    <property type="entry name" value="Pepsin-like_dom"/>
</dbReference>
<feature type="active site" evidence="5">
    <location>
        <position position="120"/>
    </location>
</feature>
<dbReference type="PANTHER" id="PTHR47966:SF6">
    <property type="entry name" value="PEPTIDASE A1 DOMAIN-CONTAINING PROTEIN"/>
    <property type="match status" value="1"/>
</dbReference>
<evidence type="ECO:0000313" key="11">
    <source>
        <dbReference type="Proteomes" id="UP000249723"/>
    </source>
</evidence>
<dbReference type="EMBL" id="FMWP01000014">
    <property type="protein sequence ID" value="SCZ90423.1"/>
    <property type="molecule type" value="Genomic_DNA"/>
</dbReference>
<feature type="chain" id="PRO_5030060148" evidence="8">
    <location>
        <begin position="24"/>
        <end position="493"/>
    </location>
</feature>
<dbReference type="AlphaFoldDB" id="A0A2X0L439"/>
<dbReference type="PROSITE" id="PS51767">
    <property type="entry name" value="PEPTIDASE_A1"/>
    <property type="match status" value="1"/>
</dbReference>
<evidence type="ECO:0000256" key="4">
    <source>
        <dbReference type="ARBA" id="ARBA00022801"/>
    </source>
</evidence>
<feature type="region of interest" description="Disordered" evidence="7">
    <location>
        <begin position="435"/>
        <end position="461"/>
    </location>
</feature>
<dbReference type="PRINTS" id="PR00792">
    <property type="entry name" value="PEPSIN"/>
</dbReference>
<keyword evidence="2 6" id="KW-0645">Protease</keyword>
<feature type="compositionally biased region" description="Low complexity" evidence="7">
    <location>
        <begin position="436"/>
        <end position="461"/>
    </location>
</feature>